<sequence length="183" mass="20810">LCSHLHIPLQSGDDETLKTMRRNYNRSQYLEVVQRAITTIPGLGLGADVIVGFPGETEERFENTRKLIEQLPFSYLHVFSYSPRRGTEAHQIKDNVPGNIKKQRNKNLTELVNRKAVKFRDKFLKQQETVLIENQRDTKSGLLKGHTGNYIPVIVEGSDSLKNSLVPVTLQRVCEHQVTGCVQ</sequence>
<dbReference type="AlphaFoldDB" id="A0A382YIN9"/>
<dbReference type="EMBL" id="UINC01176164">
    <property type="protein sequence ID" value="SVD83167.1"/>
    <property type="molecule type" value="Genomic_DNA"/>
</dbReference>
<dbReference type="InterPro" id="IPR007197">
    <property type="entry name" value="rSAM"/>
</dbReference>
<dbReference type="PANTHER" id="PTHR43020">
    <property type="entry name" value="CDK5 REGULATORY SUBUNIT-ASSOCIATED PROTEIN 1"/>
    <property type="match status" value="1"/>
</dbReference>
<dbReference type="InterPro" id="IPR058240">
    <property type="entry name" value="rSAM_sf"/>
</dbReference>
<dbReference type="PANTHER" id="PTHR43020:SF2">
    <property type="entry name" value="MITOCHONDRIAL TRNA METHYLTHIOTRANSFERASE CDK5RAP1"/>
    <property type="match status" value="1"/>
</dbReference>
<dbReference type="GO" id="GO:0035597">
    <property type="term" value="F:tRNA-2-methylthio-N(6)-dimethylallyladenosine(37) synthase activity"/>
    <property type="evidence" value="ECO:0007669"/>
    <property type="project" value="TreeGrafter"/>
</dbReference>
<dbReference type="PROSITE" id="PS51918">
    <property type="entry name" value="RADICAL_SAM"/>
    <property type="match status" value="1"/>
</dbReference>
<dbReference type="Gene3D" id="3.80.30.20">
    <property type="entry name" value="tm_1862 like domain"/>
    <property type="match status" value="1"/>
</dbReference>
<evidence type="ECO:0000313" key="2">
    <source>
        <dbReference type="EMBL" id="SVD83167.1"/>
    </source>
</evidence>
<dbReference type="Pfam" id="PF04055">
    <property type="entry name" value="Radical_SAM"/>
    <property type="match status" value="1"/>
</dbReference>
<proteinExistence type="predicted"/>
<dbReference type="InterPro" id="IPR023404">
    <property type="entry name" value="rSAM_horseshoe"/>
</dbReference>
<dbReference type="GO" id="GO:0051539">
    <property type="term" value="F:4 iron, 4 sulfur cluster binding"/>
    <property type="evidence" value="ECO:0007669"/>
    <property type="project" value="TreeGrafter"/>
</dbReference>
<feature type="domain" description="Radical SAM core" evidence="1">
    <location>
        <begin position="1"/>
        <end position="120"/>
    </location>
</feature>
<protein>
    <recommendedName>
        <fullName evidence="1">Radical SAM core domain-containing protein</fullName>
    </recommendedName>
</protein>
<dbReference type="GO" id="GO:0005829">
    <property type="term" value="C:cytosol"/>
    <property type="evidence" value="ECO:0007669"/>
    <property type="project" value="TreeGrafter"/>
</dbReference>
<organism evidence="2">
    <name type="scientific">marine metagenome</name>
    <dbReference type="NCBI Taxonomy" id="408172"/>
    <lineage>
        <taxon>unclassified sequences</taxon>
        <taxon>metagenomes</taxon>
        <taxon>ecological metagenomes</taxon>
    </lineage>
</organism>
<accession>A0A382YIN9</accession>
<dbReference type="SUPFAM" id="SSF102114">
    <property type="entry name" value="Radical SAM enzymes"/>
    <property type="match status" value="1"/>
</dbReference>
<gene>
    <name evidence="2" type="ORF">METZ01_LOCUS436021</name>
</gene>
<reference evidence="2" key="1">
    <citation type="submission" date="2018-05" db="EMBL/GenBank/DDBJ databases">
        <authorList>
            <person name="Lanie J.A."/>
            <person name="Ng W.-L."/>
            <person name="Kazmierczak K.M."/>
            <person name="Andrzejewski T.M."/>
            <person name="Davidsen T.M."/>
            <person name="Wayne K.J."/>
            <person name="Tettelin H."/>
            <person name="Glass J.I."/>
            <person name="Rusch D."/>
            <person name="Podicherti R."/>
            <person name="Tsui H.-C.T."/>
            <person name="Winkler M.E."/>
        </authorList>
    </citation>
    <scope>NUCLEOTIDE SEQUENCE</scope>
</reference>
<feature type="non-terminal residue" evidence="2">
    <location>
        <position position="1"/>
    </location>
</feature>
<evidence type="ECO:0000259" key="1">
    <source>
        <dbReference type="PROSITE" id="PS51918"/>
    </source>
</evidence>
<name>A0A382YIN9_9ZZZZ</name>